<comment type="similarity">
    <text evidence="2">Belongs to the ABC-4 integral membrane protein family. LolC/E subfamily.</text>
</comment>
<evidence type="ECO:0000256" key="7">
    <source>
        <dbReference type="ARBA" id="ARBA00023136"/>
    </source>
</evidence>
<dbReference type="EMBL" id="CP000733">
    <property type="protein sequence ID" value="ABS77696.1"/>
    <property type="molecule type" value="Genomic_DNA"/>
</dbReference>
<sequence>MIRPLALYVGLRYTRAKRRNHFISFISLVSMLGIALGVAVLITVLSVMNGFDYEIRTHFFALAPQVTVMTGQNIEKTWPELQKTIASNPEVVASAPFVTGMGLLSNEGIVSGATVLGVVPSQEKKVSQLDGKLVGGKLSSLNPGSYNIILGRKLADQLGLSIGDKVSLFTPQTTTTPLGIFPQFRRFTISGIFSTKSGFGFDAGIAYINMQDGFRLFSQGASGLHIKIKNLYQAQSVTQQLQKLLPGEFIVTNWTEQFGSFFKAIAMEKTIMFVILLLIVGVAIFNLVSTLVMVVNDKRADIAILRTLGASPRTIMSIFVIQGAIVGIVGTLIGVIGGVILAVNATAIVNGIQQIFHVQFLKSSIYFVNFLPSRLQWLDVLNVSLIAFALSLIATIYPAFIAFRTEPAEALRYE</sequence>
<organism evidence="11 12">
    <name type="scientific">Coxiella burnetii (strain Dugway 5J108-111)</name>
    <dbReference type="NCBI Taxonomy" id="434922"/>
    <lineage>
        <taxon>Bacteria</taxon>
        <taxon>Pseudomonadati</taxon>
        <taxon>Pseudomonadota</taxon>
        <taxon>Gammaproteobacteria</taxon>
        <taxon>Legionellales</taxon>
        <taxon>Coxiellaceae</taxon>
        <taxon>Coxiella</taxon>
    </lineage>
</organism>
<dbReference type="PANTHER" id="PTHR30489:SF0">
    <property type="entry name" value="LIPOPROTEIN-RELEASING SYSTEM TRANSMEMBRANE PROTEIN LOLE"/>
    <property type="match status" value="1"/>
</dbReference>
<dbReference type="Proteomes" id="UP000008555">
    <property type="component" value="Chromosome"/>
</dbReference>
<name>A9KG77_COXBN</name>
<feature type="transmembrane region" description="Helical" evidence="8">
    <location>
        <begin position="21"/>
        <end position="48"/>
    </location>
</feature>
<dbReference type="AlphaFoldDB" id="A9KG77"/>
<evidence type="ECO:0000256" key="3">
    <source>
        <dbReference type="ARBA" id="ARBA00022448"/>
    </source>
</evidence>
<dbReference type="InterPro" id="IPR003838">
    <property type="entry name" value="ABC3_permease_C"/>
</dbReference>
<dbReference type="GO" id="GO:0042953">
    <property type="term" value="P:lipoprotein transport"/>
    <property type="evidence" value="ECO:0007669"/>
    <property type="project" value="InterPro"/>
</dbReference>
<feature type="domain" description="MacB-like periplasmic core" evidence="10">
    <location>
        <begin position="27"/>
        <end position="243"/>
    </location>
</feature>
<gene>
    <name evidence="11" type="primary">lolC</name>
    <name evidence="11" type="ordered locus">CBUD_1046</name>
</gene>
<feature type="transmembrane region" description="Helical" evidence="8">
    <location>
        <begin position="316"/>
        <end position="343"/>
    </location>
</feature>
<dbReference type="RefSeq" id="WP_010957945.1">
    <property type="nucleotide sequence ID" value="NC_009727.1"/>
</dbReference>
<evidence type="ECO:0000256" key="2">
    <source>
        <dbReference type="ARBA" id="ARBA00005236"/>
    </source>
</evidence>
<keyword evidence="11" id="KW-0449">Lipoprotein</keyword>
<reference evidence="11 12" key="1">
    <citation type="journal article" date="2009" name="Infect. Immun.">
        <title>Comparative genomics reveal extensive transposon-mediated genomic plasticity and diversity among potential effector proteins within the genus Coxiella.</title>
        <authorList>
            <person name="Beare P.A."/>
            <person name="Unsworth N."/>
            <person name="Andoh M."/>
            <person name="Voth D.E."/>
            <person name="Omsland A."/>
            <person name="Gilk S.D."/>
            <person name="Williams K.P."/>
            <person name="Sobral B.W."/>
            <person name="Kupko J.J.III."/>
            <person name="Porcella S.F."/>
            <person name="Samuel J.E."/>
            <person name="Heinzen R.A."/>
        </authorList>
    </citation>
    <scope>NUCLEOTIDE SEQUENCE [LARGE SCALE GENOMIC DNA]</scope>
    <source>
        <strain evidence="11 12">Dugway 5J108-111</strain>
    </source>
</reference>
<feature type="transmembrane region" description="Helical" evidence="8">
    <location>
        <begin position="271"/>
        <end position="295"/>
    </location>
</feature>
<keyword evidence="3" id="KW-0813">Transport</keyword>
<feature type="transmembrane region" description="Helical" evidence="8">
    <location>
        <begin position="380"/>
        <end position="403"/>
    </location>
</feature>
<dbReference type="KEGG" id="cbd:CBUD_1046"/>
<keyword evidence="7 8" id="KW-0472">Membrane</keyword>
<dbReference type="InterPro" id="IPR051447">
    <property type="entry name" value="Lipoprotein-release_system"/>
</dbReference>
<dbReference type="GO" id="GO:0044874">
    <property type="term" value="P:lipoprotein localization to outer membrane"/>
    <property type="evidence" value="ECO:0007669"/>
    <property type="project" value="TreeGrafter"/>
</dbReference>
<evidence type="ECO:0000256" key="6">
    <source>
        <dbReference type="ARBA" id="ARBA00022989"/>
    </source>
</evidence>
<keyword evidence="5 8" id="KW-0812">Transmembrane</keyword>
<evidence type="ECO:0000256" key="8">
    <source>
        <dbReference type="SAM" id="Phobius"/>
    </source>
</evidence>
<evidence type="ECO:0000256" key="1">
    <source>
        <dbReference type="ARBA" id="ARBA00004651"/>
    </source>
</evidence>
<accession>A9KG77</accession>
<evidence type="ECO:0000259" key="9">
    <source>
        <dbReference type="Pfam" id="PF02687"/>
    </source>
</evidence>
<evidence type="ECO:0000313" key="11">
    <source>
        <dbReference type="EMBL" id="ABS77696.1"/>
    </source>
</evidence>
<dbReference type="Pfam" id="PF02687">
    <property type="entry name" value="FtsX"/>
    <property type="match status" value="1"/>
</dbReference>
<evidence type="ECO:0000256" key="4">
    <source>
        <dbReference type="ARBA" id="ARBA00022475"/>
    </source>
</evidence>
<evidence type="ECO:0000256" key="5">
    <source>
        <dbReference type="ARBA" id="ARBA00022692"/>
    </source>
</evidence>
<dbReference type="InterPro" id="IPR011925">
    <property type="entry name" value="LolCE_TM"/>
</dbReference>
<dbReference type="NCBIfam" id="TIGR02212">
    <property type="entry name" value="lolCE"/>
    <property type="match status" value="1"/>
</dbReference>
<keyword evidence="6 8" id="KW-1133">Transmembrane helix</keyword>
<proteinExistence type="inferred from homology"/>
<protein>
    <submittedName>
        <fullName evidence="11">Lipoprotein releasing system transmembrane protein</fullName>
    </submittedName>
</protein>
<dbReference type="InterPro" id="IPR025857">
    <property type="entry name" value="MacB_PCD"/>
</dbReference>
<dbReference type="GO" id="GO:0098797">
    <property type="term" value="C:plasma membrane protein complex"/>
    <property type="evidence" value="ECO:0007669"/>
    <property type="project" value="TreeGrafter"/>
</dbReference>
<feature type="domain" description="ABC3 transporter permease C-terminal" evidence="9">
    <location>
        <begin position="274"/>
        <end position="407"/>
    </location>
</feature>
<dbReference type="PANTHER" id="PTHR30489">
    <property type="entry name" value="LIPOPROTEIN-RELEASING SYSTEM TRANSMEMBRANE PROTEIN LOLE"/>
    <property type="match status" value="1"/>
</dbReference>
<dbReference type="Pfam" id="PF12704">
    <property type="entry name" value="MacB_PCD"/>
    <property type="match status" value="1"/>
</dbReference>
<dbReference type="HOGENOM" id="CLU_000604_8_1_6"/>
<evidence type="ECO:0000259" key="10">
    <source>
        <dbReference type="Pfam" id="PF12704"/>
    </source>
</evidence>
<evidence type="ECO:0000313" key="12">
    <source>
        <dbReference type="Proteomes" id="UP000008555"/>
    </source>
</evidence>
<keyword evidence="4" id="KW-1003">Cell membrane</keyword>
<comment type="subcellular location">
    <subcellularLocation>
        <location evidence="1">Cell membrane</location>
        <topology evidence="1">Multi-pass membrane protein</topology>
    </subcellularLocation>
</comment>